<accession>R5XNA9</accession>
<evidence type="ECO:0000313" key="2">
    <source>
        <dbReference type="Proteomes" id="UP000017980"/>
    </source>
</evidence>
<name>R5XNA9_9FIRM</name>
<protein>
    <submittedName>
        <fullName evidence="1">Uncharacterized protein</fullName>
    </submittedName>
</protein>
<sequence length="29" mass="3245">MASGKTGLAAFSNRIIRDYYAKKNITKIL</sequence>
<dbReference type="AlphaFoldDB" id="R5XNA9"/>
<organism evidence="1 2">
    <name type="scientific">Intestinibacter bartlettii CAG:1329</name>
    <dbReference type="NCBI Taxonomy" id="1263063"/>
    <lineage>
        <taxon>Bacteria</taxon>
        <taxon>Bacillati</taxon>
        <taxon>Bacillota</taxon>
        <taxon>Clostridia</taxon>
        <taxon>Peptostreptococcales</taxon>
        <taxon>Peptostreptococcaceae</taxon>
        <taxon>Intestinibacter</taxon>
    </lineage>
</organism>
<evidence type="ECO:0000313" key="1">
    <source>
        <dbReference type="EMBL" id="CDA10236.1"/>
    </source>
</evidence>
<proteinExistence type="predicted"/>
<dbReference type="EMBL" id="CBBD010000038">
    <property type="protein sequence ID" value="CDA10236.1"/>
    <property type="molecule type" value="Genomic_DNA"/>
</dbReference>
<dbReference type="Proteomes" id="UP000017980">
    <property type="component" value="Unassembled WGS sequence"/>
</dbReference>
<comment type="caution">
    <text evidence="1">The sequence shown here is derived from an EMBL/GenBank/DDBJ whole genome shotgun (WGS) entry which is preliminary data.</text>
</comment>
<gene>
    <name evidence="1" type="ORF">BN488_01275</name>
</gene>
<reference evidence="1" key="1">
    <citation type="submission" date="2012-11" db="EMBL/GenBank/DDBJ databases">
        <title>Dependencies among metagenomic species, viruses, plasmids and units of genetic variation.</title>
        <authorList>
            <person name="Nielsen H.B."/>
            <person name="Almeida M."/>
            <person name="Juncker A.S."/>
            <person name="Rasmussen S."/>
            <person name="Li J."/>
            <person name="Sunagawa S."/>
            <person name="Plichta D."/>
            <person name="Gautier L."/>
            <person name="Le Chatelier E."/>
            <person name="Peletier E."/>
            <person name="Bonde I."/>
            <person name="Nielsen T."/>
            <person name="Manichanh C."/>
            <person name="Arumugam M."/>
            <person name="Batto J."/>
            <person name="Santos M.B.Q.D."/>
            <person name="Blom N."/>
            <person name="Borruel N."/>
            <person name="Burgdorf K.S."/>
            <person name="Boumezbeur F."/>
            <person name="Casellas F."/>
            <person name="Dore J."/>
            <person name="Guarner F."/>
            <person name="Hansen T."/>
            <person name="Hildebrand F."/>
            <person name="Kaas R.S."/>
            <person name="Kennedy S."/>
            <person name="Kristiansen K."/>
            <person name="Kultima J.R."/>
            <person name="Leonard P."/>
            <person name="Levenez F."/>
            <person name="Lund O."/>
            <person name="Moumen B."/>
            <person name="Le Paslier D."/>
            <person name="Pons N."/>
            <person name="Pedersen O."/>
            <person name="Prifti E."/>
            <person name="Qin J."/>
            <person name="Raes J."/>
            <person name="Tap J."/>
            <person name="Tims S."/>
            <person name="Ussery D.W."/>
            <person name="Yamada T."/>
            <person name="MetaHit consortium"/>
            <person name="Renault P."/>
            <person name="Sicheritz-Ponten T."/>
            <person name="Bork P."/>
            <person name="Wang J."/>
            <person name="Brunak S."/>
            <person name="Ehrlich S.D."/>
        </authorList>
    </citation>
    <scope>NUCLEOTIDE SEQUENCE [LARGE SCALE GENOMIC DNA]</scope>
</reference>